<protein>
    <submittedName>
        <fullName evidence="4">Uncharacterized protein</fullName>
    </submittedName>
</protein>
<keyword evidence="3" id="KW-0472">Membrane</keyword>
<reference evidence="4" key="1">
    <citation type="submission" date="2020-05" db="EMBL/GenBank/DDBJ databases">
        <title>Phylogenomic resolution of chytrid fungi.</title>
        <authorList>
            <person name="Stajich J.E."/>
            <person name="Amses K."/>
            <person name="Simmons R."/>
            <person name="Seto K."/>
            <person name="Myers J."/>
            <person name="Bonds A."/>
            <person name="Quandt C.A."/>
            <person name="Barry K."/>
            <person name="Liu P."/>
            <person name="Grigoriev I."/>
            <person name="Longcore J.E."/>
            <person name="James T.Y."/>
        </authorList>
    </citation>
    <scope>NUCLEOTIDE SEQUENCE</scope>
    <source>
        <strain evidence="4">JEL0513</strain>
    </source>
</reference>
<dbReference type="PANTHER" id="PTHR42810:SF2">
    <property type="entry name" value="PURINE PERMEASE C1399.01C-RELATED"/>
    <property type="match status" value="1"/>
</dbReference>
<dbReference type="PANTHER" id="PTHR42810">
    <property type="entry name" value="PURINE PERMEASE C1399.01C-RELATED"/>
    <property type="match status" value="1"/>
</dbReference>
<keyword evidence="5" id="KW-1185">Reference proteome</keyword>
<comment type="similarity">
    <text evidence="1">Belongs to the nucleobase:cation symporter-2 (NCS2) (TC 2.A.40) family.</text>
</comment>
<comment type="caution">
    <text evidence="4">The sequence shown here is derived from an EMBL/GenBank/DDBJ whole genome shotgun (WGS) entry which is preliminary data.</text>
</comment>
<evidence type="ECO:0000256" key="1">
    <source>
        <dbReference type="ARBA" id="ARBA00008821"/>
    </source>
</evidence>
<feature type="transmembrane region" description="Helical" evidence="3">
    <location>
        <begin position="64"/>
        <end position="90"/>
    </location>
</feature>
<dbReference type="GO" id="GO:0042907">
    <property type="term" value="F:xanthine transmembrane transporter activity"/>
    <property type="evidence" value="ECO:0007669"/>
    <property type="project" value="TreeGrafter"/>
</dbReference>
<name>A0AAD5SX80_9FUNG</name>
<evidence type="ECO:0000256" key="3">
    <source>
        <dbReference type="SAM" id="Phobius"/>
    </source>
</evidence>
<organism evidence="4 5">
    <name type="scientific">Physocladia obscura</name>
    <dbReference type="NCBI Taxonomy" id="109957"/>
    <lineage>
        <taxon>Eukaryota</taxon>
        <taxon>Fungi</taxon>
        <taxon>Fungi incertae sedis</taxon>
        <taxon>Chytridiomycota</taxon>
        <taxon>Chytridiomycota incertae sedis</taxon>
        <taxon>Chytridiomycetes</taxon>
        <taxon>Chytridiales</taxon>
        <taxon>Chytriomycetaceae</taxon>
        <taxon>Physocladia</taxon>
    </lineage>
</organism>
<keyword evidence="3" id="KW-1133">Transmembrane helix</keyword>
<keyword evidence="3" id="KW-0812">Transmembrane</keyword>
<proteinExistence type="inferred from homology"/>
<dbReference type="GO" id="GO:0000324">
    <property type="term" value="C:fungal-type vacuole"/>
    <property type="evidence" value="ECO:0007669"/>
    <property type="project" value="TreeGrafter"/>
</dbReference>
<evidence type="ECO:0000256" key="2">
    <source>
        <dbReference type="ARBA" id="ARBA00022448"/>
    </source>
</evidence>
<dbReference type="AlphaFoldDB" id="A0AAD5SX80"/>
<evidence type="ECO:0000313" key="4">
    <source>
        <dbReference type="EMBL" id="KAJ3113584.1"/>
    </source>
</evidence>
<gene>
    <name evidence="4" type="ORF">HK100_001939</name>
</gene>
<keyword evidence="2" id="KW-0813">Transport</keyword>
<accession>A0AAD5SX80</accession>
<feature type="transmembrane region" description="Helical" evidence="3">
    <location>
        <begin position="32"/>
        <end position="52"/>
    </location>
</feature>
<evidence type="ECO:0000313" key="5">
    <source>
        <dbReference type="Proteomes" id="UP001211907"/>
    </source>
</evidence>
<sequence length="122" mass="12961">MTTFLFSSVAVSGLKLIGTAFSSDPHNQRRTRFILTAAMTLGMGNMLVSDWASYLFTYSGTNQALLGFLDSIEIIIGTPYLIGAIVVIVLNGLLPLEEEDAEEEDGGGELVMSQSAAALLVA</sequence>
<dbReference type="Proteomes" id="UP001211907">
    <property type="component" value="Unassembled WGS sequence"/>
</dbReference>
<dbReference type="EMBL" id="JADGJH010001435">
    <property type="protein sequence ID" value="KAJ3113584.1"/>
    <property type="molecule type" value="Genomic_DNA"/>
</dbReference>
<dbReference type="GO" id="GO:0005886">
    <property type="term" value="C:plasma membrane"/>
    <property type="evidence" value="ECO:0007669"/>
    <property type="project" value="TreeGrafter"/>
</dbReference>